<protein>
    <recommendedName>
        <fullName evidence="2">Peptidylprolyl isomerase</fullName>
    </recommendedName>
</protein>
<organism evidence="1">
    <name type="scientific">hydrothermal vent metagenome</name>
    <dbReference type="NCBI Taxonomy" id="652676"/>
    <lineage>
        <taxon>unclassified sequences</taxon>
        <taxon>metagenomes</taxon>
        <taxon>ecological metagenomes</taxon>
    </lineage>
</organism>
<dbReference type="SUPFAM" id="SSF50891">
    <property type="entry name" value="Cyclophilin-like"/>
    <property type="match status" value="1"/>
</dbReference>
<reference evidence="1" key="1">
    <citation type="submission" date="2018-06" db="EMBL/GenBank/DDBJ databases">
        <authorList>
            <person name="Zhirakovskaya E."/>
        </authorList>
    </citation>
    <scope>NUCLEOTIDE SEQUENCE</scope>
</reference>
<evidence type="ECO:0008006" key="2">
    <source>
        <dbReference type="Google" id="ProtNLM"/>
    </source>
</evidence>
<feature type="non-terminal residue" evidence="1">
    <location>
        <position position="57"/>
    </location>
</feature>
<gene>
    <name evidence="1" type="ORF">MNBD_BACTEROID06-612</name>
</gene>
<dbReference type="InterPro" id="IPR029000">
    <property type="entry name" value="Cyclophilin-like_dom_sf"/>
</dbReference>
<proteinExistence type="predicted"/>
<name>A0A3B0V4A1_9ZZZZ</name>
<dbReference type="AlphaFoldDB" id="A0A3B0V4A1"/>
<evidence type="ECO:0000313" key="1">
    <source>
        <dbReference type="EMBL" id="VAW26974.1"/>
    </source>
</evidence>
<dbReference type="EMBL" id="UOES01000167">
    <property type="protein sequence ID" value="VAW26974.1"/>
    <property type="molecule type" value="Genomic_DNA"/>
</dbReference>
<accession>A0A3B0V4A1</accession>
<sequence length="57" mass="6509">MHTPIKFLFIALAFIVVNCSERDKNMDSLVKIHTSLGDITVLLFDDTPKHKESFLSM</sequence>